<keyword evidence="7" id="KW-1015">Disulfide bond</keyword>
<dbReference type="HOGENOM" id="CLU_014819_4_0_6"/>
<dbReference type="KEGG" id="raq:Rahaq2_4981"/>
<name>H2J298_RAHAC</name>
<keyword evidence="8" id="KW-0614">Plasmid</keyword>
<geneLocation type="plasmid" evidence="8 9">
    <name>pRahaq201</name>
</geneLocation>
<dbReference type="Proteomes" id="UP000009010">
    <property type="component" value="Plasmid pRahaq201"/>
</dbReference>
<keyword evidence="5" id="KW-0378">Hydrolase</keyword>
<evidence type="ECO:0000313" key="8">
    <source>
        <dbReference type="EMBL" id="AEX54695.1"/>
    </source>
</evidence>
<dbReference type="Gene3D" id="3.40.50.1820">
    <property type="entry name" value="alpha/beta hydrolase"/>
    <property type="match status" value="2"/>
</dbReference>
<evidence type="ECO:0000256" key="4">
    <source>
        <dbReference type="ARBA" id="ARBA00022729"/>
    </source>
</evidence>
<keyword evidence="2" id="KW-0719">Serine esterase</keyword>
<reference evidence="9" key="2">
    <citation type="submission" date="2012-01" db="EMBL/GenBank/DDBJ databases">
        <title>Complete sequence of plasmid 1 of Rahnella aquatilis CIP 78.65.</title>
        <authorList>
            <person name="Lucas S."/>
            <person name="Han J."/>
            <person name="Lapidus A."/>
            <person name="Cheng J.-F."/>
            <person name="Goodwin L."/>
            <person name="Pitluck S."/>
            <person name="Peters L."/>
            <person name="Ovchinnikova G."/>
            <person name="Held B."/>
            <person name="Detter J.C."/>
            <person name="Han C."/>
            <person name="Tapia R."/>
            <person name="Land M."/>
            <person name="Hauser L."/>
            <person name="Kyrpides N."/>
            <person name="Ivanova N."/>
            <person name="Pagani I."/>
            <person name="Sobecky P."/>
            <person name="Martinez R."/>
            <person name="Woyke T."/>
        </authorList>
    </citation>
    <scope>NUCLEOTIDE SEQUENCE [LARGE SCALE GENOMIC DNA]</scope>
    <source>
        <strain evidence="9">ATCC 33071 / DSM 4594 / JCM 1683 / NBRC 105701 / NCIMB 13365 / CIP 78.65</strain>
        <plasmid evidence="9">pRahaq201</plasmid>
    </source>
</reference>
<dbReference type="PANTHER" id="PTHR33938">
    <property type="entry name" value="FERULOYL ESTERASE B-RELATED"/>
    <property type="match status" value="1"/>
</dbReference>
<evidence type="ECO:0000256" key="5">
    <source>
        <dbReference type="ARBA" id="ARBA00022801"/>
    </source>
</evidence>
<reference evidence="8 9" key="1">
    <citation type="journal article" date="2012" name="J. Bacteriol.">
        <title>Complete Genome Sequence of Rahnella aquatilis CIP 78.65.</title>
        <authorList>
            <person name="Martinez R.J."/>
            <person name="Bruce D."/>
            <person name="Detter C."/>
            <person name="Goodwin L.A."/>
            <person name="Han J."/>
            <person name="Han C.S."/>
            <person name="Held B."/>
            <person name="Land M.L."/>
            <person name="Mikhailova N."/>
            <person name="Nolan M."/>
            <person name="Pennacchio L."/>
            <person name="Pitluck S."/>
            <person name="Tapia R."/>
            <person name="Woyke T."/>
            <person name="Sobecky P.A."/>
        </authorList>
    </citation>
    <scope>NUCLEOTIDE SEQUENCE [LARGE SCALE GENOMIC DNA]</scope>
    <source>
        <strain evidence="9">ATCC 33071 / DSM 4594 / JCM 1683 / NBRC 105701 / NCIMB 13365 / CIP 78.65</strain>
        <plasmid evidence="8">pRahaq201</plasmid>
    </source>
</reference>
<evidence type="ECO:0000256" key="1">
    <source>
        <dbReference type="ARBA" id="ARBA00006249"/>
    </source>
</evidence>
<evidence type="ECO:0000256" key="2">
    <source>
        <dbReference type="ARBA" id="ARBA00022487"/>
    </source>
</evidence>
<dbReference type="InterPro" id="IPR011118">
    <property type="entry name" value="Tannase/feruloyl_esterase"/>
</dbReference>
<organism evidence="8 9">
    <name type="scientific">Rahnella aquatilis (strain ATCC 33071 / DSM 4594 / JCM 1683 / NBRC 105701 / NCIMB 13365 / CIP 78.65)</name>
    <dbReference type="NCBI Taxonomy" id="745277"/>
    <lineage>
        <taxon>Bacteria</taxon>
        <taxon>Pseudomonadati</taxon>
        <taxon>Pseudomonadota</taxon>
        <taxon>Gammaproteobacteria</taxon>
        <taxon>Enterobacterales</taxon>
        <taxon>Yersiniaceae</taxon>
        <taxon>Rahnella</taxon>
    </lineage>
</organism>
<keyword evidence="3" id="KW-0479">Metal-binding</keyword>
<keyword evidence="4" id="KW-0732">Signal</keyword>
<evidence type="ECO:0000256" key="7">
    <source>
        <dbReference type="ARBA" id="ARBA00023157"/>
    </source>
</evidence>
<accession>H2J298</accession>
<dbReference type="PATRIC" id="fig|745277.3.peg.4761"/>
<evidence type="ECO:0000256" key="3">
    <source>
        <dbReference type="ARBA" id="ARBA00022723"/>
    </source>
</evidence>
<keyword evidence="9" id="KW-1185">Reference proteome</keyword>
<dbReference type="SUPFAM" id="SSF53474">
    <property type="entry name" value="alpha/beta-Hydrolases"/>
    <property type="match status" value="2"/>
</dbReference>
<sequence length="568" mass="61090">MHIRRVFLNAQPPKDFFHWPFNDKLPLLSRRNERCLMKASLYLCPLVLFTATVVAAPEKGLTEAQCVALKNTHINAAAIGLPTRGARVITVAMAGHPGNQHCKIEGQIKPVALNAPDINFELYLPLNWNGKALQLGGSGFDGAIKDADTARLAPAATPGAIKQGYATFGSDSGHQGGVSDASFTLNEEAWDNFAGAQIKKTHDVAIALIQQAYGRKPAHMYFQGNSQGGHEALAAIQRFPLDYDGAIAIHPVYNVVELHIAGISIGKAIYNTPGAWISPAKAALIANAVTGACDKLDGLADGVVANPDACSTTFKLSHLRCPEGKDAGAHCLSDTQIALVQMLNKPVPLGVSLLTGDHFAPWPILRGADASALVSVFGSGADRPKPEASNIIISFPYMMGDQAVRYEVMRDANYDSLRFNPAAHEARLKVLAEQVDNNNADIRTFVQHGGKLLLMHGTADMAVPPGNTVAYYEKLKAEFGDQELHQFARFYLAPGFTHSSGTYRASWDSLGALDKWVVHGIDPGQQVMIDTNKVTAGREMPLCDYPLFPRYNGQGNPKVASSFTCAAK</sequence>
<dbReference type="GO" id="GO:0046872">
    <property type="term" value="F:metal ion binding"/>
    <property type="evidence" value="ECO:0007669"/>
    <property type="project" value="UniProtKB-KW"/>
</dbReference>
<gene>
    <name evidence="8" type="ordered locus">Rahaq2_4981</name>
</gene>
<dbReference type="Pfam" id="PF07519">
    <property type="entry name" value="Tannase"/>
    <property type="match status" value="1"/>
</dbReference>
<protein>
    <submittedName>
        <fullName evidence="8">Tannase and feruloyl esterase</fullName>
    </submittedName>
</protein>
<dbReference type="eggNOG" id="COG0627">
    <property type="taxonomic scope" value="Bacteria"/>
</dbReference>
<evidence type="ECO:0000313" key="9">
    <source>
        <dbReference type="Proteomes" id="UP000009010"/>
    </source>
</evidence>
<dbReference type="EMBL" id="CP003245">
    <property type="protein sequence ID" value="AEX54695.1"/>
    <property type="molecule type" value="Genomic_DNA"/>
</dbReference>
<dbReference type="AlphaFoldDB" id="H2J298"/>
<dbReference type="PANTHER" id="PTHR33938:SF15">
    <property type="entry name" value="FERULOYL ESTERASE B-RELATED"/>
    <property type="match status" value="1"/>
</dbReference>
<keyword evidence="6" id="KW-0106">Calcium</keyword>
<dbReference type="GO" id="GO:0052689">
    <property type="term" value="F:carboxylic ester hydrolase activity"/>
    <property type="evidence" value="ECO:0007669"/>
    <property type="project" value="UniProtKB-KW"/>
</dbReference>
<proteinExistence type="inferred from homology"/>
<evidence type="ECO:0000256" key="6">
    <source>
        <dbReference type="ARBA" id="ARBA00022837"/>
    </source>
</evidence>
<comment type="similarity">
    <text evidence="1">Belongs to the tannase family.</text>
</comment>
<dbReference type="InterPro" id="IPR029058">
    <property type="entry name" value="AB_hydrolase_fold"/>
</dbReference>